<dbReference type="InterPro" id="IPR050832">
    <property type="entry name" value="Bact_Acetyltransf"/>
</dbReference>
<feature type="domain" description="N-acetyltransferase" evidence="4">
    <location>
        <begin position="94"/>
        <end position="274"/>
    </location>
</feature>
<dbReference type="CDD" id="cd04301">
    <property type="entry name" value="NAT_SF"/>
    <property type="match status" value="1"/>
</dbReference>
<keyword evidence="2" id="KW-0012">Acyltransferase</keyword>
<dbReference type="InterPro" id="IPR016181">
    <property type="entry name" value="Acyl_CoA_acyltransferase"/>
</dbReference>
<evidence type="ECO:0000259" key="4">
    <source>
        <dbReference type="PROSITE" id="PS51186"/>
    </source>
</evidence>
<feature type="region of interest" description="Disordered" evidence="3">
    <location>
        <begin position="1"/>
        <end position="22"/>
    </location>
</feature>
<organism evidence="5 6">
    <name type="scientific">Phomopsis amygdali</name>
    <name type="common">Fusicoccum amygdali</name>
    <dbReference type="NCBI Taxonomy" id="1214568"/>
    <lineage>
        <taxon>Eukaryota</taxon>
        <taxon>Fungi</taxon>
        <taxon>Dikarya</taxon>
        <taxon>Ascomycota</taxon>
        <taxon>Pezizomycotina</taxon>
        <taxon>Sordariomycetes</taxon>
        <taxon>Sordariomycetidae</taxon>
        <taxon>Diaporthales</taxon>
        <taxon>Diaporthaceae</taxon>
        <taxon>Diaporthe</taxon>
    </lineage>
</organism>
<accession>A0AAD9S4B9</accession>
<dbReference type="PROSITE" id="PS51186">
    <property type="entry name" value="GNAT"/>
    <property type="match status" value="1"/>
</dbReference>
<evidence type="ECO:0000313" key="5">
    <source>
        <dbReference type="EMBL" id="KAK2598330.1"/>
    </source>
</evidence>
<keyword evidence="6" id="KW-1185">Reference proteome</keyword>
<evidence type="ECO:0000313" key="6">
    <source>
        <dbReference type="Proteomes" id="UP001265746"/>
    </source>
</evidence>
<name>A0AAD9S4B9_PHOAM</name>
<feature type="region of interest" description="Disordered" evidence="3">
    <location>
        <begin position="42"/>
        <end position="64"/>
    </location>
</feature>
<dbReference type="AlphaFoldDB" id="A0AAD9S4B9"/>
<proteinExistence type="predicted"/>
<evidence type="ECO:0000256" key="3">
    <source>
        <dbReference type="SAM" id="MobiDB-lite"/>
    </source>
</evidence>
<dbReference type="Proteomes" id="UP001265746">
    <property type="component" value="Unassembled WGS sequence"/>
</dbReference>
<gene>
    <name evidence="5" type="ORF">N8I77_011750</name>
</gene>
<dbReference type="Pfam" id="PF00583">
    <property type="entry name" value="Acetyltransf_1"/>
    <property type="match status" value="1"/>
</dbReference>
<sequence length="274" mass="30219">MSRSFAQMRSPGPIRRQSRVLTAPRPHKTPWLIFTLQARSPNQHSQFHTDTSRRLSKSRAVRNTPTSSLLIPAHRQHSSTMGSVATPPKDAAGFKIRKAAAADNEALAALGAEVFRDTFAHSCTEEQLQAFLDEAYTPEAIAKDIADSSKDVLVATEAGQDDGPSSSAGGKLLGFAYLTRGSHEPCVAHLERPVELQRLYIGLSSHGKGLGKALSLAADELARQQGFKHIWLGVWEENHKAQAFYRKMGYEHIGEHVFDVGGDLQTDEIWWKKL</sequence>
<comment type="caution">
    <text evidence="5">The sequence shown here is derived from an EMBL/GenBank/DDBJ whole genome shotgun (WGS) entry which is preliminary data.</text>
</comment>
<dbReference type="EMBL" id="JAUJFL010000008">
    <property type="protein sequence ID" value="KAK2598330.1"/>
    <property type="molecule type" value="Genomic_DNA"/>
</dbReference>
<keyword evidence="1" id="KW-0808">Transferase</keyword>
<dbReference type="GO" id="GO:0016747">
    <property type="term" value="F:acyltransferase activity, transferring groups other than amino-acyl groups"/>
    <property type="evidence" value="ECO:0007669"/>
    <property type="project" value="InterPro"/>
</dbReference>
<dbReference type="InterPro" id="IPR000182">
    <property type="entry name" value="GNAT_dom"/>
</dbReference>
<evidence type="ECO:0000256" key="1">
    <source>
        <dbReference type="ARBA" id="ARBA00022679"/>
    </source>
</evidence>
<dbReference type="Gene3D" id="3.40.630.30">
    <property type="match status" value="1"/>
</dbReference>
<dbReference type="SUPFAM" id="SSF55729">
    <property type="entry name" value="Acyl-CoA N-acyltransferases (Nat)"/>
    <property type="match status" value="1"/>
</dbReference>
<dbReference type="PANTHER" id="PTHR43877">
    <property type="entry name" value="AMINOALKYLPHOSPHONATE N-ACETYLTRANSFERASE-RELATED-RELATED"/>
    <property type="match status" value="1"/>
</dbReference>
<protein>
    <recommendedName>
        <fullName evidence="4">N-acetyltransferase domain-containing protein</fullName>
    </recommendedName>
</protein>
<reference evidence="5" key="1">
    <citation type="submission" date="2023-06" db="EMBL/GenBank/DDBJ databases">
        <authorList>
            <person name="Noh H."/>
        </authorList>
    </citation>
    <scope>NUCLEOTIDE SEQUENCE</scope>
    <source>
        <strain evidence="5">DUCC20226</strain>
    </source>
</reference>
<evidence type="ECO:0000256" key="2">
    <source>
        <dbReference type="ARBA" id="ARBA00023315"/>
    </source>
</evidence>